<keyword evidence="3" id="KW-1185">Reference proteome</keyword>
<gene>
    <name evidence="2" type="ORF">QUG02_24395</name>
</gene>
<protein>
    <recommendedName>
        <fullName evidence="4">DUF4352 domain-containing protein</fullName>
    </recommendedName>
</protein>
<evidence type="ECO:0008006" key="4">
    <source>
        <dbReference type="Google" id="ProtNLM"/>
    </source>
</evidence>
<organism evidence="2 3">
    <name type="scientific">Bacillus hominis</name>
    <dbReference type="NCBI Taxonomy" id="2817478"/>
    <lineage>
        <taxon>Bacteria</taxon>
        <taxon>Bacillati</taxon>
        <taxon>Bacillota</taxon>
        <taxon>Bacilli</taxon>
        <taxon>Bacillales</taxon>
        <taxon>Bacillaceae</taxon>
        <taxon>Bacillus</taxon>
        <taxon>Bacillus cereus group</taxon>
    </lineage>
</organism>
<sequence>MNKKRYVFVIIGTLFILGAYWRYQVVNNFNKSYIVKSENINLGKSFDTDIFKVSINSFKKQRVIDDNGNKEIHYVFDIEATNNTQTEQTIFTDLHILAPLKGANKTNGMFNESTKKTIVSWESLQNHKGIVTMKMRESWGVTLNTSVKLVYLGEKNSKKIKYILDLPNNSRPSLLVDFWNEMKSDFQLDGL</sequence>
<dbReference type="RefSeq" id="WP_289360727.1">
    <property type="nucleotide sequence ID" value="NZ_JAUCFG010000002.1"/>
</dbReference>
<keyword evidence="1" id="KW-0472">Membrane</keyword>
<keyword evidence="1" id="KW-0812">Transmembrane</keyword>
<comment type="caution">
    <text evidence="2">The sequence shown here is derived from an EMBL/GenBank/DDBJ whole genome shotgun (WGS) entry which is preliminary data.</text>
</comment>
<evidence type="ECO:0000313" key="3">
    <source>
        <dbReference type="Proteomes" id="UP001224139"/>
    </source>
</evidence>
<keyword evidence="1" id="KW-1133">Transmembrane helix</keyword>
<reference evidence="2 3" key="1">
    <citation type="submission" date="2023-06" db="EMBL/GenBank/DDBJ databases">
        <title>Comparative genomics of Bacillaceae isolates and their secondary metabolite potential.</title>
        <authorList>
            <person name="Song L."/>
            <person name="Nielsen L.J."/>
            <person name="Mohite O."/>
            <person name="Xu X."/>
            <person name="Weber T."/>
            <person name="Kovacs A.T."/>
        </authorList>
    </citation>
    <scope>NUCLEOTIDE SEQUENCE [LARGE SCALE GENOMIC DNA]</scope>
    <source>
        <strain evidence="2 3">DX2.1</strain>
    </source>
</reference>
<accession>A0ABT7RE31</accession>
<name>A0ABT7RE31_9BACI</name>
<evidence type="ECO:0000313" key="2">
    <source>
        <dbReference type="EMBL" id="MDM5441193.1"/>
    </source>
</evidence>
<feature type="transmembrane region" description="Helical" evidence="1">
    <location>
        <begin position="6"/>
        <end position="23"/>
    </location>
</feature>
<evidence type="ECO:0000256" key="1">
    <source>
        <dbReference type="SAM" id="Phobius"/>
    </source>
</evidence>
<proteinExistence type="predicted"/>
<dbReference type="Proteomes" id="UP001224139">
    <property type="component" value="Unassembled WGS sequence"/>
</dbReference>
<dbReference type="EMBL" id="JAUCFG010000002">
    <property type="protein sequence ID" value="MDM5441193.1"/>
    <property type="molecule type" value="Genomic_DNA"/>
</dbReference>